<evidence type="ECO:0000313" key="1">
    <source>
        <dbReference type="EMBL" id="KAK7057853.1"/>
    </source>
</evidence>
<protein>
    <submittedName>
        <fullName evidence="1">Uncharacterized protein</fullName>
    </submittedName>
</protein>
<comment type="caution">
    <text evidence="1">The sequence shown here is derived from an EMBL/GenBank/DDBJ whole genome shotgun (WGS) entry which is preliminary data.</text>
</comment>
<organism evidence="1 2">
    <name type="scientific">Favolaschia claudopus</name>
    <dbReference type="NCBI Taxonomy" id="2862362"/>
    <lineage>
        <taxon>Eukaryota</taxon>
        <taxon>Fungi</taxon>
        <taxon>Dikarya</taxon>
        <taxon>Basidiomycota</taxon>
        <taxon>Agaricomycotina</taxon>
        <taxon>Agaricomycetes</taxon>
        <taxon>Agaricomycetidae</taxon>
        <taxon>Agaricales</taxon>
        <taxon>Marasmiineae</taxon>
        <taxon>Mycenaceae</taxon>
        <taxon>Favolaschia</taxon>
    </lineage>
</organism>
<dbReference type="AlphaFoldDB" id="A0AAW0E0E1"/>
<reference evidence="1 2" key="1">
    <citation type="journal article" date="2024" name="J Genomics">
        <title>Draft genome sequencing and assembly of Favolaschia claudopus CIRM-BRFM 2984 isolated from oak limbs.</title>
        <authorList>
            <person name="Navarro D."/>
            <person name="Drula E."/>
            <person name="Chaduli D."/>
            <person name="Cazenave R."/>
            <person name="Ahrendt S."/>
            <person name="Wang J."/>
            <person name="Lipzen A."/>
            <person name="Daum C."/>
            <person name="Barry K."/>
            <person name="Grigoriev I.V."/>
            <person name="Favel A."/>
            <person name="Rosso M.N."/>
            <person name="Martin F."/>
        </authorList>
    </citation>
    <scope>NUCLEOTIDE SEQUENCE [LARGE SCALE GENOMIC DNA]</scope>
    <source>
        <strain evidence="1 2">CIRM-BRFM 2984</strain>
    </source>
</reference>
<dbReference type="EMBL" id="JAWWNJ010000004">
    <property type="protein sequence ID" value="KAK7057853.1"/>
    <property type="molecule type" value="Genomic_DNA"/>
</dbReference>
<gene>
    <name evidence="1" type="ORF">R3P38DRAFT_3546796</name>
</gene>
<sequence length="199" mass="22041">MCMRSILAPQTCFSSLLSSPLISVPPPPRSVLGLISIHLTLSIPLGLARKQLFIDLPFLIPHCNLYPHIAPPPKSSTRTILYHTIVWPIAQVALSIPTPFDLSTLRALNSTHPSFAFVHSSSPSMLSYTHQSYLIPPPVPLRTYLSSIQLRRYPLYFLVDGLHSKHNEIPHPLNLLSLSPPLIDIPAQLIQSRSVPTVS</sequence>
<keyword evidence="2" id="KW-1185">Reference proteome</keyword>
<name>A0AAW0E0E1_9AGAR</name>
<proteinExistence type="predicted"/>
<dbReference type="Proteomes" id="UP001362999">
    <property type="component" value="Unassembled WGS sequence"/>
</dbReference>
<accession>A0AAW0E0E1</accession>
<evidence type="ECO:0000313" key="2">
    <source>
        <dbReference type="Proteomes" id="UP001362999"/>
    </source>
</evidence>